<dbReference type="EMBL" id="FOSH01000001">
    <property type="protein sequence ID" value="SFJ79845.1"/>
    <property type="molecule type" value="Genomic_DNA"/>
</dbReference>
<dbReference type="STRING" id="45496.SAMN04488079_101247"/>
<comment type="cofactor">
    <cofactor evidence="1">
        <name>FAD</name>
        <dbReference type="ChEBI" id="CHEBI:57692"/>
    </cofactor>
</comment>
<keyword evidence="2" id="KW-0285">Flavoprotein</keyword>
<evidence type="ECO:0000259" key="7">
    <source>
        <dbReference type="Pfam" id="PF07992"/>
    </source>
</evidence>
<keyword evidence="9" id="KW-1185">Reference proteome</keyword>
<keyword evidence="3" id="KW-0874">Quinone</keyword>
<keyword evidence="5" id="KW-0809">Transit peptide</keyword>
<dbReference type="PANTHER" id="PTHR10632">
    <property type="entry name" value="SULFIDE:QUINONE OXIDOREDUCTASE"/>
    <property type="match status" value="1"/>
</dbReference>
<feature type="domain" description="FAD/NAD(P)-binding" evidence="7">
    <location>
        <begin position="6"/>
        <end position="311"/>
    </location>
</feature>
<proteinExistence type="predicted"/>
<dbReference type="FunFam" id="3.50.50.60:FF:000034">
    <property type="entry name" value="sulfide:quinone oxidoreductase, mitochondrial"/>
    <property type="match status" value="1"/>
</dbReference>
<dbReference type="GO" id="GO:0048038">
    <property type="term" value="F:quinone binding"/>
    <property type="evidence" value="ECO:0007669"/>
    <property type="project" value="UniProtKB-KW"/>
</dbReference>
<evidence type="ECO:0000313" key="9">
    <source>
        <dbReference type="Proteomes" id="UP000198924"/>
    </source>
</evidence>
<evidence type="ECO:0000313" key="8">
    <source>
        <dbReference type="EMBL" id="SFJ79845.1"/>
    </source>
</evidence>
<dbReference type="GO" id="GO:0071949">
    <property type="term" value="F:FAD binding"/>
    <property type="evidence" value="ECO:0007669"/>
    <property type="project" value="TreeGrafter"/>
</dbReference>
<dbReference type="InterPro" id="IPR036188">
    <property type="entry name" value="FAD/NAD-bd_sf"/>
</dbReference>
<evidence type="ECO:0000256" key="6">
    <source>
        <dbReference type="ARBA" id="ARBA00023002"/>
    </source>
</evidence>
<organism evidence="8 9">
    <name type="scientific">Methylophaga sulfidovorans</name>
    <dbReference type="NCBI Taxonomy" id="45496"/>
    <lineage>
        <taxon>Bacteria</taxon>
        <taxon>Pseudomonadati</taxon>
        <taxon>Pseudomonadota</taxon>
        <taxon>Gammaproteobacteria</taxon>
        <taxon>Thiotrichales</taxon>
        <taxon>Piscirickettsiaceae</taxon>
        <taxon>Methylophaga</taxon>
    </lineage>
</organism>
<sequence length="416" mass="46288">MKHSHYNILIVGGGAGGTSVANDVKKRNSALTVAVIEPSSTHYYQPAFTLVGGGVFKFKNTARKQADLLPAGVTWFQNYAESFEPEKNTVVLDTGCELTYDYLVVCPGLQLDFDKIKGLSATLGQNGVCCNYSPDHVEYTWQTVQKMQSGRALFTQPPMPIKCAGAPQKAMYLACDYFKQKGYLNKIDVEFYNAGPGIFGVPFFAKALEKVIKNYGIQTNYGHKLIEIDGPAKKAIFEITDSLDNKTTVTKFFDMIHVTPPQSAPDFIKNSPLSDDNGWLDVHKESLQHTKYSNVFGLGDVINTTNAKTAAAVRKQVPVVVDNILHLTNSASVENRYHGYGSCPLTTSRSTAMLAEFSYGGEVTPSFPFIDPRKNRYSWWLVKRFGLPWLYWTIMLKGRRIDLPSKASYAKKFLDS</sequence>
<keyword evidence="4" id="KW-0274">FAD</keyword>
<dbReference type="AlphaFoldDB" id="A0A1I3UAB8"/>
<dbReference type="RefSeq" id="WP_091711362.1">
    <property type="nucleotide sequence ID" value="NZ_FOSH01000001.1"/>
</dbReference>
<dbReference type="GO" id="GO:0070221">
    <property type="term" value="P:sulfide oxidation, using sulfide:quinone oxidoreductase"/>
    <property type="evidence" value="ECO:0007669"/>
    <property type="project" value="TreeGrafter"/>
</dbReference>
<dbReference type="SUPFAM" id="SSF51905">
    <property type="entry name" value="FAD/NAD(P)-binding domain"/>
    <property type="match status" value="2"/>
</dbReference>
<dbReference type="Gene3D" id="3.50.50.60">
    <property type="entry name" value="FAD/NAD(P)-binding domain"/>
    <property type="match status" value="2"/>
</dbReference>
<protein>
    <submittedName>
        <fullName evidence="8">Sulfide:quinone oxidoreductase</fullName>
    </submittedName>
</protein>
<reference evidence="9" key="1">
    <citation type="submission" date="2016-10" db="EMBL/GenBank/DDBJ databases">
        <authorList>
            <person name="Varghese N."/>
            <person name="Submissions S."/>
        </authorList>
    </citation>
    <scope>NUCLEOTIDE SEQUENCE [LARGE SCALE GENOMIC DNA]</scope>
    <source>
        <strain evidence="9">DSM 11578</strain>
    </source>
</reference>
<evidence type="ECO:0000256" key="4">
    <source>
        <dbReference type="ARBA" id="ARBA00022827"/>
    </source>
</evidence>
<name>A0A1I3UAB8_9GAMM</name>
<accession>A0A1I3UAB8</accession>
<dbReference type="PANTHER" id="PTHR10632:SF2">
    <property type="entry name" value="SULFIDE:QUINONE OXIDOREDUCTASE, MITOCHONDRIAL"/>
    <property type="match status" value="1"/>
</dbReference>
<dbReference type="Pfam" id="PF07992">
    <property type="entry name" value="Pyr_redox_2"/>
    <property type="match status" value="1"/>
</dbReference>
<dbReference type="InterPro" id="IPR015904">
    <property type="entry name" value="Sulphide_quinone_reductase"/>
</dbReference>
<dbReference type="InterPro" id="IPR023753">
    <property type="entry name" value="FAD/NAD-binding_dom"/>
</dbReference>
<dbReference type="GO" id="GO:0070224">
    <property type="term" value="F:sulfide:quinone oxidoreductase activity"/>
    <property type="evidence" value="ECO:0007669"/>
    <property type="project" value="TreeGrafter"/>
</dbReference>
<evidence type="ECO:0000256" key="2">
    <source>
        <dbReference type="ARBA" id="ARBA00022630"/>
    </source>
</evidence>
<evidence type="ECO:0000256" key="3">
    <source>
        <dbReference type="ARBA" id="ARBA00022719"/>
    </source>
</evidence>
<keyword evidence="6" id="KW-0560">Oxidoreductase</keyword>
<dbReference type="Proteomes" id="UP000198924">
    <property type="component" value="Unassembled WGS sequence"/>
</dbReference>
<dbReference type="OrthoDB" id="9781621at2"/>
<evidence type="ECO:0000256" key="5">
    <source>
        <dbReference type="ARBA" id="ARBA00022946"/>
    </source>
</evidence>
<evidence type="ECO:0000256" key="1">
    <source>
        <dbReference type="ARBA" id="ARBA00001974"/>
    </source>
</evidence>
<gene>
    <name evidence="8" type="ORF">SAMN04488079_101247</name>
</gene>